<sequence precursor="true">MRRPLATLTLLALAAGGCRATLPRLLGRPMPGPGASLSAVEQFQQHQAQIDAYKVYEQYEPRVAAAPR</sequence>
<gene>
    <name evidence="2" type="ORF">Pla123a_26930</name>
</gene>
<dbReference type="AlphaFoldDB" id="A0A5C5YM61"/>
<feature type="signal peptide" evidence="1">
    <location>
        <begin position="1"/>
        <end position="20"/>
    </location>
</feature>
<dbReference type="EMBL" id="SJPO01000006">
    <property type="protein sequence ID" value="TWT75909.1"/>
    <property type="molecule type" value="Genomic_DNA"/>
</dbReference>
<evidence type="ECO:0000313" key="3">
    <source>
        <dbReference type="Proteomes" id="UP000318478"/>
    </source>
</evidence>
<comment type="caution">
    <text evidence="2">The sequence shown here is derived from an EMBL/GenBank/DDBJ whole genome shotgun (WGS) entry which is preliminary data.</text>
</comment>
<keyword evidence="3" id="KW-1185">Reference proteome</keyword>
<organism evidence="2 3">
    <name type="scientific">Posidoniimonas polymericola</name>
    <dbReference type="NCBI Taxonomy" id="2528002"/>
    <lineage>
        <taxon>Bacteria</taxon>
        <taxon>Pseudomonadati</taxon>
        <taxon>Planctomycetota</taxon>
        <taxon>Planctomycetia</taxon>
        <taxon>Pirellulales</taxon>
        <taxon>Lacipirellulaceae</taxon>
        <taxon>Posidoniimonas</taxon>
    </lineage>
</organism>
<evidence type="ECO:0000313" key="2">
    <source>
        <dbReference type="EMBL" id="TWT75909.1"/>
    </source>
</evidence>
<keyword evidence="1" id="KW-0732">Signal</keyword>
<dbReference type="PROSITE" id="PS51257">
    <property type="entry name" value="PROKAR_LIPOPROTEIN"/>
    <property type="match status" value="1"/>
</dbReference>
<dbReference type="RefSeq" id="WP_146587714.1">
    <property type="nucleotide sequence ID" value="NZ_SJPO01000006.1"/>
</dbReference>
<feature type="chain" id="PRO_5022682661" evidence="1">
    <location>
        <begin position="21"/>
        <end position="68"/>
    </location>
</feature>
<reference evidence="2 3" key="1">
    <citation type="submission" date="2019-02" db="EMBL/GenBank/DDBJ databases">
        <title>Deep-cultivation of Planctomycetes and their phenomic and genomic characterization uncovers novel biology.</title>
        <authorList>
            <person name="Wiegand S."/>
            <person name="Jogler M."/>
            <person name="Boedeker C."/>
            <person name="Pinto D."/>
            <person name="Vollmers J."/>
            <person name="Rivas-Marin E."/>
            <person name="Kohn T."/>
            <person name="Peeters S.H."/>
            <person name="Heuer A."/>
            <person name="Rast P."/>
            <person name="Oberbeckmann S."/>
            <person name="Bunk B."/>
            <person name="Jeske O."/>
            <person name="Meyerdierks A."/>
            <person name="Storesund J.E."/>
            <person name="Kallscheuer N."/>
            <person name="Luecker S."/>
            <person name="Lage O.M."/>
            <person name="Pohl T."/>
            <person name="Merkel B.J."/>
            <person name="Hornburger P."/>
            <person name="Mueller R.-W."/>
            <person name="Bruemmer F."/>
            <person name="Labrenz M."/>
            <person name="Spormann A.M."/>
            <person name="Op Den Camp H."/>
            <person name="Overmann J."/>
            <person name="Amann R."/>
            <person name="Jetten M.S.M."/>
            <person name="Mascher T."/>
            <person name="Medema M.H."/>
            <person name="Devos D.P."/>
            <person name="Kaster A.-K."/>
            <person name="Ovreas L."/>
            <person name="Rohde M."/>
            <person name="Galperin M.Y."/>
            <person name="Jogler C."/>
        </authorList>
    </citation>
    <scope>NUCLEOTIDE SEQUENCE [LARGE SCALE GENOMIC DNA]</scope>
    <source>
        <strain evidence="2 3">Pla123a</strain>
    </source>
</reference>
<proteinExistence type="predicted"/>
<evidence type="ECO:0000256" key="1">
    <source>
        <dbReference type="SAM" id="SignalP"/>
    </source>
</evidence>
<accession>A0A5C5YM61</accession>
<name>A0A5C5YM61_9BACT</name>
<dbReference type="Proteomes" id="UP000318478">
    <property type="component" value="Unassembled WGS sequence"/>
</dbReference>
<protein>
    <submittedName>
        <fullName evidence="2">Uncharacterized protein</fullName>
    </submittedName>
</protein>